<evidence type="ECO:0000313" key="1">
    <source>
        <dbReference type="EMBL" id="GAA2390858.1"/>
    </source>
</evidence>
<accession>A0ABP5UZV5</accession>
<organism evidence="1 2">
    <name type="scientific">Dactylosporangium salmoneum</name>
    <dbReference type="NCBI Taxonomy" id="53361"/>
    <lineage>
        <taxon>Bacteria</taxon>
        <taxon>Bacillati</taxon>
        <taxon>Actinomycetota</taxon>
        <taxon>Actinomycetes</taxon>
        <taxon>Micromonosporales</taxon>
        <taxon>Micromonosporaceae</taxon>
        <taxon>Dactylosporangium</taxon>
    </lineage>
</organism>
<dbReference type="InterPro" id="IPR033437">
    <property type="entry name" value="DUF5130"/>
</dbReference>
<name>A0ABP5UZV5_9ACTN</name>
<dbReference type="Gene3D" id="3.10.310.50">
    <property type="match status" value="1"/>
</dbReference>
<keyword evidence="2" id="KW-1185">Reference proteome</keyword>
<proteinExistence type="predicted"/>
<gene>
    <name evidence="1" type="ORF">GCM10010170_102980</name>
</gene>
<sequence length="134" mass="13970">MTGGNPAAHVGTPEVLNGPFSTRQLLRLDEALRLADSSTGLTFSIYVGDLEEPVRSYAEKLHGHLADPPHSVLVALSPNQRLLEIVTGGEARRRLPDRAAKLAALSMAAAFGGGDLAGGLVSGLAQMADHAGRH</sequence>
<protein>
    <submittedName>
        <fullName evidence="1">DUF5130 family protein</fullName>
    </submittedName>
</protein>
<dbReference type="Proteomes" id="UP001501444">
    <property type="component" value="Unassembled WGS sequence"/>
</dbReference>
<dbReference type="EMBL" id="BAAARV010000123">
    <property type="protein sequence ID" value="GAA2390858.1"/>
    <property type="molecule type" value="Genomic_DNA"/>
</dbReference>
<dbReference type="Pfam" id="PF17174">
    <property type="entry name" value="DUF5130"/>
    <property type="match status" value="1"/>
</dbReference>
<comment type="caution">
    <text evidence="1">The sequence shown here is derived from an EMBL/GenBank/DDBJ whole genome shotgun (WGS) entry which is preliminary data.</text>
</comment>
<reference evidence="2" key="1">
    <citation type="journal article" date="2019" name="Int. J. Syst. Evol. Microbiol.">
        <title>The Global Catalogue of Microorganisms (GCM) 10K type strain sequencing project: providing services to taxonomists for standard genome sequencing and annotation.</title>
        <authorList>
            <consortium name="The Broad Institute Genomics Platform"/>
            <consortium name="The Broad Institute Genome Sequencing Center for Infectious Disease"/>
            <person name="Wu L."/>
            <person name="Ma J."/>
        </authorList>
    </citation>
    <scope>NUCLEOTIDE SEQUENCE [LARGE SCALE GENOMIC DNA]</scope>
    <source>
        <strain evidence="2">JCM 3272</strain>
    </source>
</reference>
<evidence type="ECO:0000313" key="2">
    <source>
        <dbReference type="Proteomes" id="UP001501444"/>
    </source>
</evidence>